<dbReference type="AlphaFoldDB" id="A0A7X9WY64"/>
<sequence>MIRPTRALRTSIMLSAVTLICIPAQAMAREQRAQPHPIPATSAQTVEPADPRTRVGRANAAARVEPERTSYFNAIQQYAYTDGALFQIYTAPGQITDIMLQEGEELVGPGPVASGDTVRWIIGDTVSGAGAARRVHILVKPTRADIRTNLIINTNRRTYHLELSATNSTYMAAVSWTYPQDALIALRTAEAERERTAPVASGIDFSSLNFRYRIGGDHPGWRPVRVFDDGRQVFIEFPGDIASGDMPPLFVIGADQAAELVNYRVQGRYMVVDRLFERAELRLGAGGSAKQVRIERERARRRSRS</sequence>
<comment type="similarity">
    <text evidence="1">Belongs to the TrbG/VirB9 family.</text>
</comment>
<evidence type="ECO:0000256" key="3">
    <source>
        <dbReference type="SAM" id="MobiDB-lite"/>
    </source>
</evidence>
<dbReference type="InterPro" id="IPR014142">
    <property type="entry name" value="TrbG_Ti"/>
</dbReference>
<name>A0A7X9WY64_9SPHN</name>
<dbReference type="NCBIfam" id="TIGR02775">
    <property type="entry name" value="TrbG_Ti"/>
    <property type="match status" value="1"/>
</dbReference>
<comment type="caution">
    <text evidence="5">The sequence shown here is derived from an EMBL/GenBank/DDBJ whole genome shotgun (WGS) entry which is preliminary data.</text>
</comment>
<keyword evidence="2 4" id="KW-0732">Signal</keyword>
<feature type="region of interest" description="Disordered" evidence="3">
    <location>
        <begin position="32"/>
        <end position="59"/>
    </location>
</feature>
<evidence type="ECO:0000256" key="4">
    <source>
        <dbReference type="SAM" id="SignalP"/>
    </source>
</evidence>
<dbReference type="InterPro" id="IPR038161">
    <property type="entry name" value="VirB9/CagX/TrbG_C_sf"/>
</dbReference>
<dbReference type="Pfam" id="PF03524">
    <property type="entry name" value="CagX"/>
    <property type="match status" value="1"/>
</dbReference>
<evidence type="ECO:0000313" key="6">
    <source>
        <dbReference type="Proteomes" id="UP000519023"/>
    </source>
</evidence>
<keyword evidence="6" id="KW-1185">Reference proteome</keyword>
<dbReference type="Proteomes" id="UP000519023">
    <property type="component" value="Unassembled WGS sequence"/>
</dbReference>
<evidence type="ECO:0000256" key="1">
    <source>
        <dbReference type="ARBA" id="ARBA00006135"/>
    </source>
</evidence>
<feature type="signal peptide" evidence="4">
    <location>
        <begin position="1"/>
        <end position="28"/>
    </location>
</feature>
<dbReference type="InterPro" id="IPR010258">
    <property type="entry name" value="Conjugal_tfr_TrbG/VirB9/CagX"/>
</dbReference>
<accession>A0A7X9WY64</accession>
<protein>
    <submittedName>
        <fullName evidence="5">P-type conjugative transfer protein TrbG</fullName>
    </submittedName>
</protein>
<dbReference type="RefSeq" id="WP_169574494.1">
    <property type="nucleotide sequence ID" value="NZ_JABBFV010000016.1"/>
</dbReference>
<dbReference type="InterPro" id="IPR033645">
    <property type="entry name" value="VirB9/CagX/TrbG_C"/>
</dbReference>
<dbReference type="CDD" id="cd06911">
    <property type="entry name" value="VirB9_CagX_TrbG"/>
    <property type="match status" value="1"/>
</dbReference>
<gene>
    <name evidence="5" type="primary">trbG</name>
    <name evidence="5" type="ORF">HHL08_18335</name>
</gene>
<organism evidence="5 6">
    <name type="scientific">Sphingobium psychrophilum</name>
    <dbReference type="NCBI Taxonomy" id="2728834"/>
    <lineage>
        <taxon>Bacteria</taxon>
        <taxon>Pseudomonadati</taxon>
        <taxon>Pseudomonadota</taxon>
        <taxon>Alphaproteobacteria</taxon>
        <taxon>Sphingomonadales</taxon>
        <taxon>Sphingomonadaceae</taxon>
        <taxon>Sphingobium</taxon>
    </lineage>
</organism>
<proteinExistence type="inferred from homology"/>
<evidence type="ECO:0000313" key="5">
    <source>
        <dbReference type="EMBL" id="NML12078.1"/>
    </source>
</evidence>
<evidence type="ECO:0000256" key="2">
    <source>
        <dbReference type="ARBA" id="ARBA00022729"/>
    </source>
</evidence>
<feature type="chain" id="PRO_5030511351" evidence="4">
    <location>
        <begin position="29"/>
        <end position="305"/>
    </location>
</feature>
<dbReference type="EMBL" id="JABBFV010000016">
    <property type="protein sequence ID" value="NML12078.1"/>
    <property type="molecule type" value="Genomic_DNA"/>
</dbReference>
<reference evidence="5 6" key="1">
    <citation type="submission" date="2020-04" db="EMBL/GenBank/DDBJ databases">
        <title>Sphingobium sp. AR-3-1 isolated from Arctic soil.</title>
        <authorList>
            <person name="Dahal R.H."/>
            <person name="Chaudhary D.K."/>
        </authorList>
    </citation>
    <scope>NUCLEOTIDE SEQUENCE [LARGE SCALE GENOMIC DNA]</scope>
    <source>
        <strain evidence="5 6">AR-3-1</strain>
    </source>
</reference>
<dbReference type="Gene3D" id="2.60.40.2500">
    <property type="match status" value="1"/>
</dbReference>